<gene>
    <name evidence="1" type="ORF">SAMN04244579_03956</name>
</gene>
<dbReference type="STRING" id="170623.SAMN04244579_03956"/>
<proteinExistence type="predicted"/>
<evidence type="ECO:0000313" key="2">
    <source>
        <dbReference type="Proteomes" id="UP000199005"/>
    </source>
</evidence>
<dbReference type="RefSeq" id="WP_090902304.1">
    <property type="nucleotide sequence ID" value="NZ_FNYO01000073.1"/>
</dbReference>
<name>A0A1H6XVV8_9GAMM</name>
<dbReference type="Proteomes" id="UP000199005">
    <property type="component" value="Unassembled WGS sequence"/>
</dbReference>
<dbReference type="AlphaFoldDB" id="A0A1H6XVV8"/>
<evidence type="ECO:0000313" key="1">
    <source>
        <dbReference type="EMBL" id="SEJ33171.1"/>
    </source>
</evidence>
<protein>
    <submittedName>
        <fullName evidence="1">Uncharacterized protein</fullName>
    </submittedName>
</protein>
<reference evidence="1 2" key="1">
    <citation type="submission" date="2016-10" db="EMBL/GenBank/DDBJ databases">
        <authorList>
            <person name="de Groot N.N."/>
        </authorList>
    </citation>
    <scope>NUCLEOTIDE SEQUENCE [LARGE SCALE GENOMIC DNA]</scope>
    <source>
        <strain evidence="1 2">DSM 1041</strain>
    </source>
</reference>
<organism evidence="1 2">
    <name type="scientific">Azotobacter beijerinckii</name>
    <dbReference type="NCBI Taxonomy" id="170623"/>
    <lineage>
        <taxon>Bacteria</taxon>
        <taxon>Pseudomonadati</taxon>
        <taxon>Pseudomonadota</taxon>
        <taxon>Gammaproteobacteria</taxon>
        <taxon>Pseudomonadales</taxon>
        <taxon>Pseudomonadaceae</taxon>
        <taxon>Azotobacter</taxon>
    </lineage>
</organism>
<accession>A0A1H6XVV8</accession>
<sequence>MKHDPALNPSALRQRAAAHRAMALSALRADSSLSVRLRRYNAHMAKARGLEAREVQHGQH</sequence>
<dbReference type="EMBL" id="FNYO01000073">
    <property type="protein sequence ID" value="SEJ33171.1"/>
    <property type="molecule type" value="Genomic_DNA"/>
</dbReference>